<dbReference type="InParanoid" id="A0A0D1XIN0"/>
<reference evidence="1 2" key="1">
    <citation type="submission" date="2015-01" db="EMBL/GenBank/DDBJ databases">
        <title>The Genome Sequence of Ochroconis gallopava CBS43764.</title>
        <authorList>
            <consortium name="The Broad Institute Genomics Platform"/>
            <person name="Cuomo C."/>
            <person name="de Hoog S."/>
            <person name="Gorbushina A."/>
            <person name="Stielow B."/>
            <person name="Teixiera M."/>
            <person name="Abouelleil A."/>
            <person name="Chapman S.B."/>
            <person name="Priest M."/>
            <person name="Young S.K."/>
            <person name="Wortman J."/>
            <person name="Nusbaum C."/>
            <person name="Birren B."/>
        </authorList>
    </citation>
    <scope>NUCLEOTIDE SEQUENCE [LARGE SCALE GENOMIC DNA]</scope>
    <source>
        <strain evidence="1 2">CBS 43764</strain>
    </source>
</reference>
<keyword evidence="2" id="KW-1185">Reference proteome</keyword>
<dbReference type="AlphaFoldDB" id="A0A0D1XIN0"/>
<dbReference type="EMBL" id="KN847550">
    <property type="protein sequence ID" value="KIW02186.1"/>
    <property type="molecule type" value="Genomic_DNA"/>
</dbReference>
<accession>A0A0D1XIN0</accession>
<sequence>MQQLRSVVEHDVKTWSERLRKSNWGTTKRYVTNPLALEANHAVITESLREPNLPAKVPER</sequence>
<dbReference type="HOGENOM" id="CLU_2943614_0_0_1"/>
<evidence type="ECO:0000313" key="1">
    <source>
        <dbReference type="EMBL" id="KIW02186.1"/>
    </source>
</evidence>
<proteinExistence type="predicted"/>
<dbReference type="Proteomes" id="UP000053259">
    <property type="component" value="Unassembled WGS sequence"/>
</dbReference>
<organism evidence="1 2">
    <name type="scientific">Verruconis gallopava</name>
    <dbReference type="NCBI Taxonomy" id="253628"/>
    <lineage>
        <taxon>Eukaryota</taxon>
        <taxon>Fungi</taxon>
        <taxon>Dikarya</taxon>
        <taxon>Ascomycota</taxon>
        <taxon>Pezizomycotina</taxon>
        <taxon>Dothideomycetes</taxon>
        <taxon>Pleosporomycetidae</taxon>
        <taxon>Venturiales</taxon>
        <taxon>Sympoventuriaceae</taxon>
        <taxon>Verruconis</taxon>
    </lineage>
</organism>
<evidence type="ECO:0000313" key="2">
    <source>
        <dbReference type="Proteomes" id="UP000053259"/>
    </source>
</evidence>
<dbReference type="VEuPathDB" id="FungiDB:PV09_06344"/>
<name>A0A0D1XIN0_9PEZI</name>
<dbReference type="RefSeq" id="XP_016212055.1">
    <property type="nucleotide sequence ID" value="XM_016359973.1"/>
</dbReference>
<gene>
    <name evidence="1" type="ORF">PV09_06344</name>
</gene>
<protein>
    <submittedName>
        <fullName evidence="1">Uncharacterized protein</fullName>
    </submittedName>
</protein>
<dbReference type="GeneID" id="27314317"/>